<proteinExistence type="predicted"/>
<dbReference type="PANTHER" id="PTHR30528:SF0">
    <property type="entry name" value="CYTOPLASMIC PROTEIN"/>
    <property type="match status" value="1"/>
</dbReference>
<name>A0A7K1FGL6_9ACTN</name>
<dbReference type="EMBL" id="WLYK01000001">
    <property type="protein sequence ID" value="MTD13248.1"/>
    <property type="molecule type" value="Genomic_DNA"/>
</dbReference>
<evidence type="ECO:0000313" key="2">
    <source>
        <dbReference type="Proteomes" id="UP000460221"/>
    </source>
</evidence>
<dbReference type="RefSeq" id="WP_154767140.1">
    <property type="nucleotide sequence ID" value="NZ_WLYK01000001.1"/>
</dbReference>
<reference evidence="1 2" key="1">
    <citation type="submission" date="2019-11" db="EMBL/GenBank/DDBJ databases">
        <authorList>
            <person name="Jiang L.-Q."/>
        </authorList>
    </citation>
    <scope>NUCLEOTIDE SEQUENCE [LARGE SCALE GENOMIC DNA]</scope>
    <source>
        <strain evidence="1 2">YIM 132087</strain>
    </source>
</reference>
<dbReference type="AlphaFoldDB" id="A0A7K1FGL6"/>
<organism evidence="1 2">
    <name type="scientific">Nakamurella alba</name>
    <dbReference type="NCBI Taxonomy" id="2665158"/>
    <lineage>
        <taxon>Bacteria</taxon>
        <taxon>Bacillati</taxon>
        <taxon>Actinomycetota</taxon>
        <taxon>Actinomycetes</taxon>
        <taxon>Nakamurellales</taxon>
        <taxon>Nakamurellaceae</taxon>
        <taxon>Nakamurella</taxon>
    </lineage>
</organism>
<gene>
    <name evidence="1" type="ORF">GIS00_04710</name>
</gene>
<accession>A0A7K1FGL6</accession>
<keyword evidence="2" id="KW-1185">Reference proteome</keyword>
<dbReference type="Pfam" id="PF06224">
    <property type="entry name" value="AlkZ-like"/>
    <property type="match status" value="1"/>
</dbReference>
<protein>
    <submittedName>
        <fullName evidence="1">Winged helix-turn-helix domain-containing protein</fullName>
    </submittedName>
</protein>
<sequence>MAVAPAAVELTRDDARRIAVQAQLLTRDRPTDLLEMVHHLTHLTLDRTNAVAHSADLIAWSRMGATYSPAELAAALADHRLVEYRGLARPAEDMALYRAEMEHWRTGEGLVGWEINTRQWVLDNDRCRRSIMVRLSTDGPLTAREIPDECDRPWASSGWNNNRNVLQLLACMVRRGEVAVAGHEGQDKLWDLAERVFPDTEVVPEPEAALERDRRRLRSLGIARGKGPEAMVEPVVVAAAGIPATVEGVRGAWRVDPEALEAARGSFRGRTALLSPFDRLVSDRARMEALFGFDYQLEMYKPAAKRRWGYFALPVLHDDWLVGKADLAAERKDGLLRVNAVHEDVPFGARTRAAVDREIRSLADMLGLEVVYGRKE</sequence>
<comment type="caution">
    <text evidence="1">The sequence shown here is derived from an EMBL/GenBank/DDBJ whole genome shotgun (WGS) entry which is preliminary data.</text>
</comment>
<evidence type="ECO:0000313" key="1">
    <source>
        <dbReference type="EMBL" id="MTD13248.1"/>
    </source>
</evidence>
<dbReference type="InterPro" id="IPR009351">
    <property type="entry name" value="AlkZ-like"/>
</dbReference>
<dbReference type="PANTHER" id="PTHR30528">
    <property type="entry name" value="CYTOPLASMIC PROTEIN"/>
    <property type="match status" value="1"/>
</dbReference>
<dbReference type="Proteomes" id="UP000460221">
    <property type="component" value="Unassembled WGS sequence"/>
</dbReference>